<name>A0ABX8ZF19_9SPHN</name>
<proteinExistence type="predicted"/>
<organism evidence="1 2">
    <name type="scientific">Qipengyuania psychrotolerans</name>
    <dbReference type="NCBI Taxonomy" id="2867238"/>
    <lineage>
        <taxon>Bacteria</taxon>
        <taxon>Pseudomonadati</taxon>
        <taxon>Pseudomonadota</taxon>
        <taxon>Alphaproteobacteria</taxon>
        <taxon>Sphingomonadales</taxon>
        <taxon>Erythrobacteraceae</taxon>
        <taxon>Qipengyuania</taxon>
    </lineage>
</organism>
<dbReference type="Proteomes" id="UP000824280">
    <property type="component" value="Chromosome"/>
</dbReference>
<dbReference type="EMBL" id="CP081297">
    <property type="protein sequence ID" value="QZD87582.1"/>
    <property type="molecule type" value="Genomic_DNA"/>
</dbReference>
<dbReference type="RefSeq" id="WP_221423120.1">
    <property type="nucleotide sequence ID" value="NZ_CP081297.1"/>
</dbReference>
<gene>
    <name evidence="1" type="ORF">K3166_02440</name>
</gene>
<evidence type="ECO:0000313" key="2">
    <source>
        <dbReference type="Proteomes" id="UP000824280"/>
    </source>
</evidence>
<evidence type="ECO:0008006" key="3">
    <source>
        <dbReference type="Google" id="ProtNLM"/>
    </source>
</evidence>
<keyword evidence="2" id="KW-1185">Reference proteome</keyword>
<accession>A0ABX8ZF19</accession>
<reference evidence="1 2" key="1">
    <citation type="submission" date="2021-08" db="EMBL/GenBank/DDBJ databases">
        <title>Comparative Genomics Analysis of the Genus Qipengyuania Reveals Extensive Genetic Diversity and Metabolic Versatility, Including the Description of Fifteen Novel Species.</title>
        <authorList>
            <person name="Liu Y."/>
        </authorList>
    </citation>
    <scope>NUCLEOTIDE SEQUENCE [LARGE SCALE GENOMIC DNA]</scope>
    <source>
        <strain evidence="1 2">1XM2-8</strain>
    </source>
</reference>
<sequence length="126" mass="13086">MSTFMTAALLVLGSGPIEVVATAGPSSDVGFEELAAGDNLAAISAIEAGSLPASDPARLINHGVALARLGDHEGAREKFAEVVADSDRYRLETGSGKWVDSRVLARRGLSLIDRGEFEGYAALASR</sequence>
<protein>
    <recommendedName>
        <fullName evidence="3">Tetratricopeptide repeat protein</fullName>
    </recommendedName>
</protein>
<evidence type="ECO:0000313" key="1">
    <source>
        <dbReference type="EMBL" id="QZD87582.1"/>
    </source>
</evidence>